<evidence type="ECO:0000259" key="2">
    <source>
        <dbReference type="Pfam" id="PF14420"/>
    </source>
</evidence>
<dbReference type="Proteomes" id="UP001303115">
    <property type="component" value="Unassembled WGS sequence"/>
</dbReference>
<evidence type="ECO:0000313" key="4">
    <source>
        <dbReference type="Proteomes" id="UP001303115"/>
    </source>
</evidence>
<gene>
    <name evidence="3" type="ORF">C8A01DRAFT_43928</name>
</gene>
<dbReference type="EMBL" id="MU854331">
    <property type="protein sequence ID" value="KAK4043146.1"/>
    <property type="molecule type" value="Genomic_DNA"/>
</dbReference>
<dbReference type="Pfam" id="PF14420">
    <property type="entry name" value="Clr5"/>
    <property type="match status" value="1"/>
</dbReference>
<feature type="domain" description="Clr5" evidence="2">
    <location>
        <begin position="1"/>
        <end position="54"/>
    </location>
</feature>
<organism evidence="3 4">
    <name type="scientific">Parachaetomium inaequale</name>
    <dbReference type="NCBI Taxonomy" id="2588326"/>
    <lineage>
        <taxon>Eukaryota</taxon>
        <taxon>Fungi</taxon>
        <taxon>Dikarya</taxon>
        <taxon>Ascomycota</taxon>
        <taxon>Pezizomycotina</taxon>
        <taxon>Sordariomycetes</taxon>
        <taxon>Sordariomycetidae</taxon>
        <taxon>Sordariales</taxon>
        <taxon>Chaetomiaceae</taxon>
        <taxon>Parachaetomium</taxon>
    </lineage>
</organism>
<evidence type="ECO:0000313" key="3">
    <source>
        <dbReference type="EMBL" id="KAK4043146.1"/>
    </source>
</evidence>
<evidence type="ECO:0000256" key="1">
    <source>
        <dbReference type="SAM" id="MobiDB-lite"/>
    </source>
</evidence>
<feature type="compositionally biased region" description="Basic and acidic residues" evidence="1">
    <location>
        <begin position="67"/>
        <end position="79"/>
    </location>
</feature>
<dbReference type="AlphaFoldDB" id="A0AAN6SV15"/>
<sequence>MTKQWDKYREIIIAEYKDQNKPLHEVQRFMMQRYGFRASTRAYRSRFDRWGVHKYSRRRRVRSMSLSRRESVSEGDMRPSPRQSPDMDEGSPQAATPVVATPNELFTPGICVATPATADFRSSLCLVKPDFPYTPITPSPSPAVAHGPGFPLNQFGCGLASFDSQNIGGYSSNSLAMYRQHPRGVVIVAPDVSGPGQSTMSMAGMPTAYGYSMGLLTGQE</sequence>
<comment type="caution">
    <text evidence="3">The sequence shown here is derived from an EMBL/GenBank/DDBJ whole genome shotgun (WGS) entry which is preliminary data.</text>
</comment>
<dbReference type="PANTHER" id="PTHR38788">
    <property type="entry name" value="CLR5 DOMAIN-CONTAINING PROTEIN"/>
    <property type="match status" value="1"/>
</dbReference>
<name>A0AAN6SV15_9PEZI</name>
<protein>
    <recommendedName>
        <fullName evidence="2">Clr5 domain-containing protein</fullName>
    </recommendedName>
</protein>
<reference evidence="4" key="1">
    <citation type="journal article" date="2023" name="Mol. Phylogenet. Evol.">
        <title>Genome-scale phylogeny and comparative genomics of the fungal order Sordariales.</title>
        <authorList>
            <person name="Hensen N."/>
            <person name="Bonometti L."/>
            <person name="Westerberg I."/>
            <person name="Brannstrom I.O."/>
            <person name="Guillou S."/>
            <person name="Cros-Aarteil S."/>
            <person name="Calhoun S."/>
            <person name="Haridas S."/>
            <person name="Kuo A."/>
            <person name="Mondo S."/>
            <person name="Pangilinan J."/>
            <person name="Riley R."/>
            <person name="LaButti K."/>
            <person name="Andreopoulos B."/>
            <person name="Lipzen A."/>
            <person name="Chen C."/>
            <person name="Yan M."/>
            <person name="Daum C."/>
            <person name="Ng V."/>
            <person name="Clum A."/>
            <person name="Steindorff A."/>
            <person name="Ohm R.A."/>
            <person name="Martin F."/>
            <person name="Silar P."/>
            <person name="Natvig D.O."/>
            <person name="Lalanne C."/>
            <person name="Gautier V."/>
            <person name="Ament-Velasquez S.L."/>
            <person name="Kruys A."/>
            <person name="Hutchinson M.I."/>
            <person name="Powell A.J."/>
            <person name="Barry K."/>
            <person name="Miller A.N."/>
            <person name="Grigoriev I.V."/>
            <person name="Debuchy R."/>
            <person name="Gladieux P."/>
            <person name="Hiltunen Thoren M."/>
            <person name="Johannesson H."/>
        </authorList>
    </citation>
    <scope>NUCLEOTIDE SEQUENCE [LARGE SCALE GENOMIC DNA]</scope>
    <source>
        <strain evidence="4">CBS 284.82</strain>
    </source>
</reference>
<feature type="region of interest" description="Disordered" evidence="1">
    <location>
        <begin position="63"/>
        <end position="95"/>
    </location>
</feature>
<keyword evidence="4" id="KW-1185">Reference proteome</keyword>
<dbReference type="PANTHER" id="PTHR38788:SF3">
    <property type="entry name" value="CLR5 DOMAIN-CONTAINING PROTEIN"/>
    <property type="match status" value="1"/>
</dbReference>
<accession>A0AAN6SV15</accession>
<proteinExistence type="predicted"/>
<dbReference type="InterPro" id="IPR025676">
    <property type="entry name" value="Clr5_dom"/>
</dbReference>